<evidence type="ECO:0000256" key="4">
    <source>
        <dbReference type="ARBA" id="ARBA00023136"/>
    </source>
</evidence>
<evidence type="ECO:0000256" key="1">
    <source>
        <dbReference type="ARBA" id="ARBA00004255"/>
    </source>
</evidence>
<gene>
    <name evidence="5" type="ORF">ACFOX0_31895</name>
</gene>
<comment type="caution">
    <text evidence="5">The sequence shown here is derived from an EMBL/GenBank/DDBJ whole genome shotgun (WGS) entry which is preliminary data.</text>
</comment>
<reference evidence="6" key="1">
    <citation type="journal article" date="2019" name="Int. J. Syst. Evol. Microbiol.">
        <title>The Global Catalogue of Microorganisms (GCM) 10K type strain sequencing project: providing services to taxonomists for standard genome sequencing and annotation.</title>
        <authorList>
            <consortium name="The Broad Institute Genomics Platform"/>
            <consortium name="The Broad Institute Genome Sequencing Center for Infectious Disease"/>
            <person name="Wu L."/>
            <person name="Ma J."/>
        </authorList>
    </citation>
    <scope>NUCLEOTIDE SEQUENCE [LARGE SCALE GENOMIC DNA]</scope>
    <source>
        <strain evidence="6">2902at01</strain>
    </source>
</reference>
<organism evidence="5 6">
    <name type="scientific">Micromonospora zhanjiangensis</name>
    <dbReference type="NCBI Taxonomy" id="1522057"/>
    <lineage>
        <taxon>Bacteria</taxon>
        <taxon>Bacillati</taxon>
        <taxon>Actinomycetota</taxon>
        <taxon>Actinomycetes</taxon>
        <taxon>Micromonosporales</taxon>
        <taxon>Micromonosporaceae</taxon>
        <taxon>Micromonospora</taxon>
    </lineage>
</organism>
<dbReference type="Gene3D" id="1.10.3630.10">
    <property type="entry name" value="yeast vps74-n-term truncation variant domain like"/>
    <property type="match status" value="1"/>
</dbReference>
<accession>A0ABV8KXD4</accession>
<keyword evidence="6" id="KW-1185">Reference proteome</keyword>
<sequence length="276" mass="29268">MGEKPMSVRDDLLIVDDLMLLLMDDDGVSIQAAGTLHYALGGAVLTELALLGRIQTHDSGVLNGPRVTPSGAGPLPDPLLQSAYDTIAEKTQRVQPLLVTLGADLWRVVLDRLVDRGLLHPVRPEEAQLRARIRRILEDGEAPDPRTAAIIGLLFASGAIPSLRPPLPWTSTTVTRASEIGRGHWGSQAVATAVTRTAAAIVAASAARQRGDYHQVSAQVDSDDPGSTPPLSYLVHVMGHAWPGPAGDGLFIDRAGPDASAIIWDFAQRHPKGSPA</sequence>
<proteinExistence type="predicted"/>
<evidence type="ECO:0000313" key="6">
    <source>
        <dbReference type="Proteomes" id="UP001595868"/>
    </source>
</evidence>
<dbReference type="Pfam" id="PF05719">
    <property type="entry name" value="GPP34"/>
    <property type="match status" value="1"/>
</dbReference>
<evidence type="ECO:0000313" key="5">
    <source>
        <dbReference type="EMBL" id="MFC4110510.1"/>
    </source>
</evidence>
<name>A0ABV8KXD4_9ACTN</name>
<keyword evidence="3" id="KW-0446">Lipid-binding</keyword>
<evidence type="ECO:0000256" key="2">
    <source>
        <dbReference type="ARBA" id="ARBA00023034"/>
    </source>
</evidence>
<dbReference type="RefSeq" id="WP_377552980.1">
    <property type="nucleotide sequence ID" value="NZ_JBHSBN010000043.1"/>
</dbReference>
<keyword evidence="4" id="KW-0472">Membrane</keyword>
<dbReference type="InterPro" id="IPR038261">
    <property type="entry name" value="GPP34-like_sf"/>
</dbReference>
<evidence type="ECO:0000256" key="3">
    <source>
        <dbReference type="ARBA" id="ARBA00023121"/>
    </source>
</evidence>
<dbReference type="EMBL" id="JBHSBN010000043">
    <property type="protein sequence ID" value="MFC4110510.1"/>
    <property type="molecule type" value="Genomic_DNA"/>
</dbReference>
<comment type="subcellular location">
    <subcellularLocation>
        <location evidence="1">Golgi apparatus membrane</location>
        <topology evidence="1">Peripheral membrane protein</topology>
        <orientation evidence="1">Cytoplasmic side</orientation>
    </subcellularLocation>
</comment>
<protein>
    <submittedName>
        <fullName evidence="5">GPP34 family phosphoprotein</fullName>
    </submittedName>
</protein>
<keyword evidence="2" id="KW-0333">Golgi apparatus</keyword>
<dbReference type="InterPro" id="IPR008628">
    <property type="entry name" value="GPP34-like"/>
</dbReference>
<dbReference type="Proteomes" id="UP001595868">
    <property type="component" value="Unassembled WGS sequence"/>
</dbReference>